<reference evidence="6" key="1">
    <citation type="journal article" date="2014" name="Genome Announc.">
        <title>Draft Genome Sequences of Three Alkaliphilic Bacillus Strains, Bacillus wakoensis JCM 9140T, Bacillus akibai JCM 9157T, and Bacillus hemicellulosilyticus JCM 9152T.</title>
        <authorList>
            <person name="Yuki M."/>
            <person name="Oshima K."/>
            <person name="Suda W."/>
            <person name="Oshida Y."/>
            <person name="Kitamura K."/>
            <person name="Iida T."/>
            <person name="Hattori M."/>
            <person name="Ohkuma M."/>
        </authorList>
    </citation>
    <scope>NUCLEOTIDE SEQUENCE [LARGE SCALE GENOMIC DNA]</scope>
    <source>
        <strain evidence="6">JCM 9152</strain>
    </source>
</reference>
<protein>
    <submittedName>
        <fullName evidence="6">Fructokinase</fullName>
    </submittedName>
</protein>
<dbReference type="InterPro" id="IPR050306">
    <property type="entry name" value="PfkB_Carbo_kinase"/>
</dbReference>
<evidence type="ECO:0000313" key="7">
    <source>
        <dbReference type="Proteomes" id="UP000018895"/>
    </source>
</evidence>
<evidence type="ECO:0000256" key="4">
    <source>
        <dbReference type="RuleBase" id="RU003704"/>
    </source>
</evidence>
<dbReference type="InterPro" id="IPR011611">
    <property type="entry name" value="PfkB_dom"/>
</dbReference>
<dbReference type="PROSITE" id="PS00584">
    <property type="entry name" value="PFKB_KINASES_2"/>
    <property type="match status" value="1"/>
</dbReference>
<dbReference type="PANTHER" id="PTHR43085">
    <property type="entry name" value="HEXOKINASE FAMILY MEMBER"/>
    <property type="match status" value="1"/>
</dbReference>
<dbReference type="OrthoDB" id="9813569at2"/>
<dbReference type="InterPro" id="IPR002173">
    <property type="entry name" value="Carboh/pur_kinase_PfkB_CS"/>
</dbReference>
<dbReference type="Gene3D" id="3.40.1190.20">
    <property type="match status" value="1"/>
</dbReference>
<dbReference type="Proteomes" id="UP000018895">
    <property type="component" value="Unassembled WGS sequence"/>
</dbReference>
<proteinExistence type="inferred from homology"/>
<evidence type="ECO:0000259" key="5">
    <source>
        <dbReference type="Pfam" id="PF00294"/>
    </source>
</evidence>
<comment type="caution">
    <text evidence="6">The sequence shown here is derived from an EMBL/GenBank/DDBJ whole genome shotgun (WGS) entry which is preliminary data.</text>
</comment>
<dbReference type="SUPFAM" id="SSF53613">
    <property type="entry name" value="Ribokinase-like"/>
    <property type="match status" value="1"/>
</dbReference>
<feature type="domain" description="Carbohydrate kinase PfkB" evidence="5">
    <location>
        <begin position="6"/>
        <end position="313"/>
    </location>
</feature>
<keyword evidence="3 4" id="KW-0418">Kinase</keyword>
<evidence type="ECO:0000313" key="6">
    <source>
        <dbReference type="EMBL" id="GAE29317.1"/>
    </source>
</evidence>
<dbReference type="AlphaFoldDB" id="W4QBH5"/>
<evidence type="ECO:0000256" key="2">
    <source>
        <dbReference type="ARBA" id="ARBA00022679"/>
    </source>
</evidence>
<dbReference type="InterPro" id="IPR002139">
    <property type="entry name" value="Ribo/fructo_kinase"/>
</dbReference>
<keyword evidence="2 4" id="KW-0808">Transferase</keyword>
<evidence type="ECO:0000256" key="1">
    <source>
        <dbReference type="ARBA" id="ARBA00010688"/>
    </source>
</evidence>
<dbReference type="STRING" id="1236971.JCM9152_667"/>
<dbReference type="GO" id="GO:0008865">
    <property type="term" value="F:fructokinase activity"/>
    <property type="evidence" value="ECO:0007669"/>
    <property type="project" value="UniProtKB-ARBA"/>
</dbReference>
<dbReference type="PRINTS" id="PR00990">
    <property type="entry name" value="RIBOKINASE"/>
</dbReference>
<sequence>MQTHSTIVCIGELLIDFFCTDTGNDLIKGMKFEKQPGGAPANVCASIVKLGGHAMICGKVGNDPFGHFLKNTLEELKVDTSMLVFDDTNPTTLAFVALQENGERDFVFNRGADAFLTEEDLVKGKIDSARILHFGSATALLNGPIQTIYLNTMKEAKFADQFISFDPNFRTDLWKGNEQEFVALAKRAITFSDFVKVSEEELQLITGIKDTAEGVQAFHRDGAKFVAVTLGSRGTFISNGMTQETIPSIKVKAIDTTGAGDAFVGAMLYQLAKEKVPKRVLENVEQIREITLFSNKVAALTCTNVGSIAAIPTLDDVKFQKK</sequence>
<gene>
    <name evidence="6" type="ORF">JCM9152_667</name>
</gene>
<dbReference type="Pfam" id="PF00294">
    <property type="entry name" value="PfkB"/>
    <property type="match status" value="1"/>
</dbReference>
<dbReference type="CDD" id="cd01167">
    <property type="entry name" value="bac_FRK"/>
    <property type="match status" value="1"/>
</dbReference>
<accession>W4QBH5</accession>
<dbReference type="PANTHER" id="PTHR43085:SF54">
    <property type="entry name" value="PUTATIVE-RELATED"/>
    <property type="match status" value="1"/>
</dbReference>
<dbReference type="EMBL" id="BAUU01000004">
    <property type="protein sequence ID" value="GAE29317.1"/>
    <property type="molecule type" value="Genomic_DNA"/>
</dbReference>
<comment type="similarity">
    <text evidence="1 4">Belongs to the carbohydrate kinase PfkB family.</text>
</comment>
<name>W4QBH5_9BACI</name>
<dbReference type="InterPro" id="IPR029056">
    <property type="entry name" value="Ribokinase-like"/>
</dbReference>
<evidence type="ECO:0000256" key="3">
    <source>
        <dbReference type="ARBA" id="ARBA00022777"/>
    </source>
</evidence>
<dbReference type="RefSeq" id="WP_035340780.1">
    <property type="nucleotide sequence ID" value="NZ_BAUU01000004.1"/>
</dbReference>
<dbReference type="GO" id="GO:0006000">
    <property type="term" value="P:fructose metabolic process"/>
    <property type="evidence" value="ECO:0007669"/>
    <property type="project" value="UniProtKB-ARBA"/>
</dbReference>
<keyword evidence="7" id="KW-1185">Reference proteome</keyword>
<organism evidence="6 7">
    <name type="scientific">Halalkalibacter hemicellulosilyticusJCM 9152</name>
    <dbReference type="NCBI Taxonomy" id="1236971"/>
    <lineage>
        <taxon>Bacteria</taxon>
        <taxon>Bacillati</taxon>
        <taxon>Bacillota</taxon>
        <taxon>Bacilli</taxon>
        <taxon>Bacillales</taxon>
        <taxon>Bacillaceae</taxon>
        <taxon>Halalkalibacter</taxon>
    </lineage>
</organism>